<dbReference type="PANTHER" id="PTHR42760">
    <property type="entry name" value="SHORT-CHAIN DEHYDROGENASES/REDUCTASES FAMILY MEMBER"/>
    <property type="match status" value="1"/>
</dbReference>
<dbReference type="Gene3D" id="3.40.50.720">
    <property type="entry name" value="NAD(P)-binding Rossmann-like Domain"/>
    <property type="match status" value="1"/>
</dbReference>
<dbReference type="EMBL" id="SORF01000008">
    <property type="protein sequence ID" value="TDY45210.1"/>
    <property type="molecule type" value="Genomic_DNA"/>
</dbReference>
<gene>
    <name evidence="3" type="ORF">C7445_10820</name>
</gene>
<reference evidence="3 4" key="1">
    <citation type="submission" date="2019-03" db="EMBL/GenBank/DDBJ databases">
        <title>Genomic Encyclopedia of Type Strains, Phase IV (KMG-IV): sequencing the most valuable type-strain genomes for metagenomic binning, comparative biology and taxonomic classification.</title>
        <authorList>
            <person name="Goeker M."/>
        </authorList>
    </citation>
    <scope>NUCLEOTIDE SEQUENCE [LARGE SCALE GENOMIC DNA]</scope>
    <source>
        <strain evidence="3 4">DSM 17974</strain>
    </source>
</reference>
<dbReference type="GO" id="GO:0016616">
    <property type="term" value="F:oxidoreductase activity, acting on the CH-OH group of donors, NAD or NADP as acceptor"/>
    <property type="evidence" value="ECO:0007669"/>
    <property type="project" value="TreeGrafter"/>
</dbReference>
<dbReference type="RefSeq" id="WP_134159756.1">
    <property type="nucleotide sequence ID" value="NZ_SORF01000008.1"/>
</dbReference>
<evidence type="ECO:0000256" key="1">
    <source>
        <dbReference type="ARBA" id="ARBA00006484"/>
    </source>
</evidence>
<evidence type="ECO:0000313" key="4">
    <source>
        <dbReference type="Proteomes" id="UP000294581"/>
    </source>
</evidence>
<dbReference type="InterPro" id="IPR002347">
    <property type="entry name" value="SDR_fam"/>
</dbReference>
<dbReference type="Proteomes" id="UP000294581">
    <property type="component" value="Unassembled WGS sequence"/>
</dbReference>
<organism evidence="3 4">
    <name type="scientific">Alicyclobacillus sacchari</name>
    <dbReference type="NCBI Taxonomy" id="392010"/>
    <lineage>
        <taxon>Bacteria</taxon>
        <taxon>Bacillati</taxon>
        <taxon>Bacillota</taxon>
        <taxon>Bacilli</taxon>
        <taxon>Bacillales</taxon>
        <taxon>Alicyclobacillaceae</taxon>
        <taxon>Alicyclobacillus</taxon>
    </lineage>
</organism>
<dbReference type="PRINTS" id="PR00080">
    <property type="entry name" value="SDRFAMILY"/>
</dbReference>
<keyword evidence="4" id="KW-1185">Reference proteome</keyword>
<name>A0A4R8LNJ0_9BACL</name>
<dbReference type="AlphaFoldDB" id="A0A4R8LNJ0"/>
<sequence>MEPISLTGVRILVTGASSGLGLAMSEALLRAGASVALAARQSSKLDSEVKRLVDVGYDAHKLPMDVRSEDSVSDAVTWVRETWGSLDVLVNNAGIGMRTVNPRFMVEPLPFYEVTPDGFRDVIDTNLTGYFLVARGFAPMMVAQGHGKIINISMNHATMRRRGFVPYGPSRAGAESLSYIMAEDLLPHGITVNMLLPGGATETGMIPEDMKAKLTSPLLYPEVMAEPIVFLASNLSDGFTSERIVANEFEQWYERYVSNPKESR</sequence>
<dbReference type="SUPFAM" id="SSF51735">
    <property type="entry name" value="NAD(P)-binding Rossmann-fold domains"/>
    <property type="match status" value="1"/>
</dbReference>
<protein>
    <submittedName>
        <fullName evidence="3">Gluconate 5-dehydrogenase</fullName>
    </submittedName>
</protein>
<comment type="similarity">
    <text evidence="1 2">Belongs to the short-chain dehydrogenases/reductases (SDR) family.</text>
</comment>
<proteinExistence type="inferred from homology"/>
<dbReference type="PRINTS" id="PR00081">
    <property type="entry name" value="GDHRDH"/>
</dbReference>
<evidence type="ECO:0000256" key="2">
    <source>
        <dbReference type="RuleBase" id="RU000363"/>
    </source>
</evidence>
<evidence type="ECO:0000313" key="3">
    <source>
        <dbReference type="EMBL" id="TDY45210.1"/>
    </source>
</evidence>
<comment type="caution">
    <text evidence="3">The sequence shown here is derived from an EMBL/GenBank/DDBJ whole genome shotgun (WGS) entry which is preliminary data.</text>
</comment>
<dbReference type="InterPro" id="IPR036291">
    <property type="entry name" value="NAD(P)-bd_dom_sf"/>
</dbReference>
<dbReference type="Pfam" id="PF00106">
    <property type="entry name" value="adh_short"/>
    <property type="match status" value="1"/>
</dbReference>
<dbReference type="OrthoDB" id="125587at2"/>
<dbReference type="CDD" id="cd05233">
    <property type="entry name" value="SDR_c"/>
    <property type="match status" value="1"/>
</dbReference>
<accession>A0A4R8LNJ0</accession>